<dbReference type="PANTHER" id="PTHR14969">
    <property type="entry name" value="SPHINGOSINE-1-PHOSPHATE PHOSPHOHYDROLASE"/>
    <property type="match status" value="1"/>
</dbReference>
<evidence type="ECO:0000256" key="1">
    <source>
        <dbReference type="SAM" id="Phobius"/>
    </source>
</evidence>
<dbReference type="SUPFAM" id="SSF48317">
    <property type="entry name" value="Acid phosphatase/Vanadium-dependent haloperoxidase"/>
    <property type="match status" value="1"/>
</dbReference>
<gene>
    <name evidence="3" type="ORF">BK123_24960</name>
</gene>
<protein>
    <submittedName>
        <fullName evidence="3">Phospholipid phosphatase</fullName>
    </submittedName>
</protein>
<comment type="caution">
    <text evidence="3">The sequence shown here is derived from an EMBL/GenBank/DDBJ whole genome shotgun (WGS) entry which is preliminary data.</text>
</comment>
<dbReference type="AlphaFoldDB" id="A0A1R1AW47"/>
<keyword evidence="1" id="KW-0472">Membrane</keyword>
<feature type="transmembrane region" description="Helical" evidence="1">
    <location>
        <begin position="95"/>
        <end position="116"/>
    </location>
</feature>
<dbReference type="Pfam" id="PF01569">
    <property type="entry name" value="PAP2"/>
    <property type="match status" value="1"/>
</dbReference>
<dbReference type="CDD" id="cd03392">
    <property type="entry name" value="PAP2_like_2"/>
    <property type="match status" value="1"/>
</dbReference>
<evidence type="ECO:0000259" key="2">
    <source>
        <dbReference type="SMART" id="SM00014"/>
    </source>
</evidence>
<reference evidence="3 4" key="1">
    <citation type="submission" date="2016-11" db="EMBL/GenBank/DDBJ databases">
        <title>Paenibacillus species isolates.</title>
        <authorList>
            <person name="Beno S.M."/>
        </authorList>
    </citation>
    <scope>NUCLEOTIDE SEQUENCE [LARGE SCALE GENOMIC DNA]</scope>
    <source>
        <strain evidence="3 4">FSL F4-0100</strain>
    </source>
</reference>
<dbReference type="OrthoDB" id="9789113at2"/>
<feature type="domain" description="Phosphatidic acid phosphatase type 2/haloperoxidase" evidence="2">
    <location>
        <begin position="95"/>
        <end position="207"/>
    </location>
</feature>
<dbReference type="InterPro" id="IPR036938">
    <property type="entry name" value="PAP2/HPO_sf"/>
</dbReference>
<name>A0A1R1AW47_PAELA</name>
<organism evidence="3 4">
    <name type="scientific">Paenibacillus lautus</name>
    <name type="common">Bacillus lautus</name>
    <dbReference type="NCBI Taxonomy" id="1401"/>
    <lineage>
        <taxon>Bacteria</taxon>
        <taxon>Bacillati</taxon>
        <taxon>Bacillota</taxon>
        <taxon>Bacilli</taxon>
        <taxon>Bacillales</taxon>
        <taxon>Paenibacillaceae</taxon>
        <taxon>Paenibacillus</taxon>
    </lineage>
</organism>
<feature type="transmembrane region" description="Helical" evidence="1">
    <location>
        <begin position="136"/>
        <end position="154"/>
    </location>
</feature>
<dbReference type="PANTHER" id="PTHR14969:SF13">
    <property type="entry name" value="AT30094P"/>
    <property type="match status" value="1"/>
</dbReference>
<feature type="transmembrane region" description="Helical" evidence="1">
    <location>
        <begin position="166"/>
        <end position="186"/>
    </location>
</feature>
<accession>A0A1R1AW47</accession>
<dbReference type="Proteomes" id="UP000187074">
    <property type="component" value="Unassembled WGS sequence"/>
</dbReference>
<dbReference type="RefSeq" id="WP_076325058.1">
    <property type="nucleotide sequence ID" value="NZ_JBCMZZ010000017.1"/>
</dbReference>
<dbReference type="InterPro" id="IPR000326">
    <property type="entry name" value="PAP2/HPO"/>
</dbReference>
<feature type="transmembrane region" description="Helical" evidence="1">
    <location>
        <begin position="15"/>
        <end position="34"/>
    </location>
</feature>
<feature type="transmembrane region" description="Helical" evidence="1">
    <location>
        <begin position="192"/>
        <end position="210"/>
    </location>
</feature>
<evidence type="ECO:0000313" key="3">
    <source>
        <dbReference type="EMBL" id="OME89630.1"/>
    </source>
</evidence>
<keyword evidence="1" id="KW-0812">Transmembrane</keyword>
<dbReference type="SMART" id="SM00014">
    <property type="entry name" value="acidPPc"/>
    <property type="match status" value="1"/>
</dbReference>
<evidence type="ECO:0000313" key="4">
    <source>
        <dbReference type="Proteomes" id="UP000187074"/>
    </source>
</evidence>
<feature type="transmembrane region" description="Helical" evidence="1">
    <location>
        <begin position="61"/>
        <end position="88"/>
    </location>
</feature>
<sequence length="229" mass="25451">MSGQKLHPTSGRQRWIFLISMISLIGFVTLAALVKRQGLETFDMAIITTVQAWEQPLITDIAIGLSFIGSIGPVIMLCLIVIAVLYWVLGHRVEILLLIVVVFGSSILNVLLKWVFQRARPDIHRLIEITGYSYPSGHSMAAFSFYSVLAYLLWRHIDSRAGRGTLISISVVMILGIGLSRVYLGVHYPSDILGGYLAACAWLGFLVRSYEKRMGKRANPEDRIGSETA</sequence>
<dbReference type="Gene3D" id="1.20.144.10">
    <property type="entry name" value="Phosphatidic acid phosphatase type 2/haloperoxidase"/>
    <property type="match status" value="2"/>
</dbReference>
<keyword evidence="1" id="KW-1133">Transmembrane helix</keyword>
<dbReference type="STRING" id="1401.BK123_24960"/>
<dbReference type="EMBL" id="MRTF01000009">
    <property type="protein sequence ID" value="OME89630.1"/>
    <property type="molecule type" value="Genomic_DNA"/>
</dbReference>
<proteinExistence type="predicted"/>